<evidence type="ECO:0000313" key="2">
    <source>
        <dbReference type="Proteomes" id="UP001194729"/>
    </source>
</evidence>
<evidence type="ECO:0000313" key="1">
    <source>
        <dbReference type="EMBL" id="MBF4983871.1"/>
    </source>
</evidence>
<organism evidence="1 2">
    <name type="scientific">Nonlabens mediterrranea</name>
    <dbReference type="NCBI Taxonomy" id="1419947"/>
    <lineage>
        <taxon>Bacteria</taxon>
        <taxon>Pseudomonadati</taxon>
        <taxon>Bacteroidota</taxon>
        <taxon>Flavobacteriia</taxon>
        <taxon>Flavobacteriales</taxon>
        <taxon>Flavobacteriaceae</taxon>
        <taxon>Nonlabens</taxon>
    </lineage>
</organism>
<comment type="caution">
    <text evidence="1">The sequence shown here is derived from an EMBL/GenBank/DDBJ whole genome shotgun (WGS) entry which is preliminary data.</text>
</comment>
<protein>
    <submittedName>
        <fullName evidence="1">Uncharacterized protein</fullName>
    </submittedName>
</protein>
<name>A0ABS0A3E1_9FLAO</name>
<accession>A0ABS0A3E1</accession>
<keyword evidence="2" id="KW-1185">Reference proteome</keyword>
<proteinExistence type="predicted"/>
<dbReference type="Proteomes" id="UP001194729">
    <property type="component" value="Unassembled WGS sequence"/>
</dbReference>
<reference evidence="1 2" key="1">
    <citation type="submission" date="2020-11" db="EMBL/GenBank/DDBJ databases">
        <title>P. mediterranea TC4 genome.</title>
        <authorList>
            <person name="Molmeret M."/>
        </authorList>
    </citation>
    <scope>NUCLEOTIDE SEQUENCE [LARGE SCALE GENOMIC DNA]</scope>
    <source>
        <strain evidence="1 2">TC4</strain>
    </source>
</reference>
<gene>
    <name evidence="1" type="ORF">FNJ87_05820</name>
</gene>
<sequence>MQRYAYFFLILQKSNYQLIKDLNKYTIRSLSAGYILKTAYSSIKIKINNKVNEQLDNGVYAFAKAENKKHLYDNMSQNK</sequence>
<dbReference type="EMBL" id="JADKYU010000301">
    <property type="protein sequence ID" value="MBF4983871.1"/>
    <property type="molecule type" value="Genomic_DNA"/>
</dbReference>